<evidence type="ECO:0000313" key="2">
    <source>
        <dbReference type="EMBL" id="OXE28940.1"/>
    </source>
</evidence>
<sequence>LCGACKVQLTSGQVHHPDVPALTDEERAMGTVLACCAIPETDVTVTE</sequence>
<dbReference type="Pfam" id="PF00111">
    <property type="entry name" value="Fer2"/>
    <property type="match status" value="1"/>
</dbReference>
<dbReference type="AlphaFoldDB" id="A0A227J1J8"/>
<organism evidence="2 3">
    <name type="scientific">Vibrio parahaemolyticus</name>
    <dbReference type="NCBI Taxonomy" id="670"/>
    <lineage>
        <taxon>Bacteria</taxon>
        <taxon>Pseudomonadati</taxon>
        <taxon>Pseudomonadota</taxon>
        <taxon>Gammaproteobacteria</taxon>
        <taxon>Vibrionales</taxon>
        <taxon>Vibrionaceae</taxon>
        <taxon>Vibrio</taxon>
    </lineage>
</organism>
<evidence type="ECO:0000259" key="1">
    <source>
        <dbReference type="Pfam" id="PF00111"/>
    </source>
</evidence>
<dbReference type="InterPro" id="IPR001041">
    <property type="entry name" value="2Fe-2S_ferredoxin-type"/>
</dbReference>
<feature type="non-terminal residue" evidence="2">
    <location>
        <position position="1"/>
    </location>
</feature>
<dbReference type="CDD" id="cd00207">
    <property type="entry name" value="fer2"/>
    <property type="match status" value="1"/>
</dbReference>
<dbReference type="SUPFAM" id="SSF54292">
    <property type="entry name" value="2Fe-2S ferredoxin-like"/>
    <property type="match status" value="1"/>
</dbReference>
<dbReference type="GO" id="GO:0051536">
    <property type="term" value="F:iron-sulfur cluster binding"/>
    <property type="evidence" value="ECO:0007669"/>
    <property type="project" value="InterPro"/>
</dbReference>
<name>A0A227J1J8_VIBPH</name>
<feature type="domain" description="2Fe-2S ferredoxin-type" evidence="1">
    <location>
        <begin position="2"/>
        <end position="39"/>
    </location>
</feature>
<proteinExistence type="predicted"/>
<protein>
    <recommendedName>
        <fullName evidence="1">2Fe-2S ferredoxin-type domain-containing protein</fullName>
    </recommendedName>
</protein>
<evidence type="ECO:0000313" key="3">
    <source>
        <dbReference type="Proteomes" id="UP000214596"/>
    </source>
</evidence>
<dbReference type="Gene3D" id="3.10.20.30">
    <property type="match status" value="1"/>
</dbReference>
<dbReference type="InterPro" id="IPR012675">
    <property type="entry name" value="Beta-grasp_dom_sf"/>
</dbReference>
<accession>A0A227J1J8</accession>
<dbReference type="EMBL" id="NIXT01003807">
    <property type="protein sequence ID" value="OXE28940.1"/>
    <property type="molecule type" value="Genomic_DNA"/>
</dbReference>
<dbReference type="Proteomes" id="UP000214596">
    <property type="component" value="Unassembled WGS sequence"/>
</dbReference>
<gene>
    <name evidence="2" type="ORF">CA163_31260</name>
</gene>
<reference evidence="2 3" key="1">
    <citation type="journal article" date="2017" name="Appl. Environ. Microbiol.">
        <title>Parallel evolution of two clades of a major Atlantic endemic Vibrio parahaemolyticus pathogen lineage by independent acquisition of related pathogenicity islands.</title>
        <authorList>
            <person name="Xu F."/>
            <person name="Gonzalez-Escalona N."/>
            <person name="Drees K.P."/>
            <person name="Sebra R.P."/>
            <person name="Cooper V.S."/>
            <person name="Jones S.H."/>
            <person name="Whistler C.A."/>
        </authorList>
    </citation>
    <scope>NUCLEOTIDE SEQUENCE [LARGE SCALE GENOMIC DNA]</scope>
    <source>
        <strain evidence="2 3">MAVP-3</strain>
    </source>
</reference>
<dbReference type="InterPro" id="IPR036010">
    <property type="entry name" value="2Fe-2S_ferredoxin-like_sf"/>
</dbReference>
<comment type="caution">
    <text evidence="2">The sequence shown here is derived from an EMBL/GenBank/DDBJ whole genome shotgun (WGS) entry which is preliminary data.</text>
</comment>